<reference evidence="1" key="1">
    <citation type="journal article" date="2014" name="Front. Microbiol.">
        <title>High frequency of phylogenetically diverse reductive dehalogenase-homologous genes in deep subseafloor sedimentary metagenomes.</title>
        <authorList>
            <person name="Kawai M."/>
            <person name="Futagami T."/>
            <person name="Toyoda A."/>
            <person name="Takaki Y."/>
            <person name="Nishi S."/>
            <person name="Hori S."/>
            <person name="Arai W."/>
            <person name="Tsubouchi T."/>
            <person name="Morono Y."/>
            <person name="Uchiyama I."/>
            <person name="Ito T."/>
            <person name="Fujiyama A."/>
            <person name="Inagaki F."/>
            <person name="Takami H."/>
        </authorList>
    </citation>
    <scope>NUCLEOTIDE SEQUENCE</scope>
    <source>
        <strain evidence="1">Expedition CK06-06</strain>
    </source>
</reference>
<organism evidence="1">
    <name type="scientific">marine sediment metagenome</name>
    <dbReference type="NCBI Taxonomy" id="412755"/>
    <lineage>
        <taxon>unclassified sequences</taxon>
        <taxon>metagenomes</taxon>
        <taxon>ecological metagenomes</taxon>
    </lineage>
</organism>
<accession>X1DE09</accession>
<name>X1DE09_9ZZZZ</name>
<evidence type="ECO:0000313" key="1">
    <source>
        <dbReference type="EMBL" id="GAH19011.1"/>
    </source>
</evidence>
<dbReference type="EMBL" id="BARU01004221">
    <property type="protein sequence ID" value="GAH19011.1"/>
    <property type="molecule type" value="Genomic_DNA"/>
</dbReference>
<sequence length="108" mass="13001">TIAIDQKKYELLRFWLLGSWIANQRDLDFYLVNLTLDQRETDIERVFKGYICETQRMKFIRITWEDIYRQLLINLPQGTDADTMLRYFQNKTIGYDPTGRLQKAFSIP</sequence>
<comment type="caution">
    <text evidence="1">The sequence shown here is derived from an EMBL/GenBank/DDBJ whole genome shotgun (WGS) entry which is preliminary data.</text>
</comment>
<feature type="non-terminal residue" evidence="1">
    <location>
        <position position="1"/>
    </location>
</feature>
<gene>
    <name evidence="1" type="ORF">S03H2_08621</name>
</gene>
<dbReference type="AlphaFoldDB" id="X1DE09"/>
<protein>
    <submittedName>
        <fullName evidence="1">Uncharacterized protein</fullName>
    </submittedName>
</protein>
<proteinExistence type="predicted"/>